<feature type="domain" description="Gfo/Idh/MocA-like oxidoreductase N-terminal" evidence="1">
    <location>
        <begin position="39"/>
        <end position="157"/>
    </location>
</feature>
<dbReference type="SUPFAM" id="SSF55347">
    <property type="entry name" value="Glyceraldehyde-3-phosphate dehydrogenase-like, C-terminal domain"/>
    <property type="match status" value="1"/>
</dbReference>
<sequence>MENGEETIYGILRKEGIQNHYVDFVTVILMNSGPGGDTMKIGMIGIGDIAKKAYLPILSNLKDVELHVYTRNPDTLKEIADTYTIPHTYQQMDEWLSCGMKAAFVHTATVAHEPIIDALLDMGIHVYVDKPITYHAESAQRLLTKAKEKRLLLMTGFNRRHAPSYQKLMEAEDTNMIIVQKHRGHQAVDARTFVFDDFIHVIDTMLYLFPETIENMTVSGKGEYDLLHHVTLQLESPNVTALGIMNREAGTTLERVDVMNQEQTLTVSNVRDVSVHKNKDVWYQGENDWESTLKKRGFETIITTFLAFVEQDIIPEYMYEQAWETHQMAEDVVRHLTSS</sequence>
<dbReference type="PANTHER" id="PTHR43708:SF4">
    <property type="entry name" value="OXIDOREDUCTASE YCEM-RELATED"/>
    <property type="match status" value="1"/>
</dbReference>
<evidence type="ECO:0000313" key="4">
    <source>
        <dbReference type="Proteomes" id="UP000321051"/>
    </source>
</evidence>
<dbReference type="SUPFAM" id="SSF51735">
    <property type="entry name" value="NAD(P)-binding Rossmann-fold domains"/>
    <property type="match status" value="1"/>
</dbReference>
<dbReference type="EMBL" id="BJUN01000043">
    <property type="protein sequence ID" value="GEK60309.1"/>
    <property type="molecule type" value="Genomic_DNA"/>
</dbReference>
<protein>
    <submittedName>
        <fullName evidence="3">Dehydrogenase</fullName>
    </submittedName>
</protein>
<proteinExistence type="predicted"/>
<accession>A0A510YAC0</accession>
<dbReference type="OrthoDB" id="9815825at2"/>
<evidence type="ECO:0000259" key="1">
    <source>
        <dbReference type="Pfam" id="PF01408"/>
    </source>
</evidence>
<dbReference type="STRING" id="1371.GCA_900166605_00059"/>
<dbReference type="PANTHER" id="PTHR43708">
    <property type="entry name" value="CONSERVED EXPRESSED OXIDOREDUCTASE (EUROFUNG)"/>
    <property type="match status" value="1"/>
</dbReference>
<dbReference type="InterPro" id="IPR051317">
    <property type="entry name" value="Gfo/Idh/MocA_oxidoreduct"/>
</dbReference>
<dbReference type="RefSeq" id="WP_079474428.1">
    <property type="nucleotide sequence ID" value="NZ_NPFA01000036.1"/>
</dbReference>
<dbReference type="Gene3D" id="3.30.360.10">
    <property type="entry name" value="Dihydrodipicolinate Reductase, domain 2"/>
    <property type="match status" value="1"/>
</dbReference>
<keyword evidence="4" id="KW-1185">Reference proteome</keyword>
<dbReference type="InterPro" id="IPR000683">
    <property type="entry name" value="Gfo/Idh/MocA-like_OxRdtase_N"/>
</dbReference>
<name>A0A510YAC0_MARHA</name>
<dbReference type="AlphaFoldDB" id="A0A510YAC0"/>
<organism evidence="3 4">
    <name type="scientific">Marinococcus halophilus</name>
    <dbReference type="NCBI Taxonomy" id="1371"/>
    <lineage>
        <taxon>Bacteria</taxon>
        <taxon>Bacillati</taxon>
        <taxon>Bacillota</taxon>
        <taxon>Bacilli</taxon>
        <taxon>Bacillales</taxon>
        <taxon>Bacillaceae</taxon>
        <taxon>Marinococcus</taxon>
    </lineage>
</organism>
<dbReference type="Gene3D" id="3.40.50.720">
    <property type="entry name" value="NAD(P)-binding Rossmann-like Domain"/>
    <property type="match status" value="1"/>
</dbReference>
<reference evidence="3 4" key="1">
    <citation type="submission" date="2019-07" db="EMBL/GenBank/DDBJ databases">
        <title>Whole genome shotgun sequence of Marinococcus halophilus NBRC 102359.</title>
        <authorList>
            <person name="Hosoyama A."/>
            <person name="Uohara A."/>
            <person name="Ohji S."/>
            <person name="Ichikawa N."/>
        </authorList>
    </citation>
    <scope>NUCLEOTIDE SEQUENCE [LARGE SCALE GENOMIC DNA]</scope>
    <source>
        <strain evidence="3 4">NBRC 102359</strain>
    </source>
</reference>
<feature type="domain" description="YceM-like C-terminal" evidence="2">
    <location>
        <begin position="163"/>
        <end position="277"/>
    </location>
</feature>
<dbReference type="InterPro" id="IPR036291">
    <property type="entry name" value="NAD(P)-bd_dom_sf"/>
</dbReference>
<evidence type="ECO:0000259" key="2">
    <source>
        <dbReference type="Pfam" id="PF21378"/>
    </source>
</evidence>
<dbReference type="InterPro" id="IPR048477">
    <property type="entry name" value="YceM-like_C"/>
</dbReference>
<comment type="caution">
    <text evidence="3">The sequence shown here is derived from an EMBL/GenBank/DDBJ whole genome shotgun (WGS) entry which is preliminary data.</text>
</comment>
<dbReference type="Pfam" id="PF01408">
    <property type="entry name" value="GFO_IDH_MocA"/>
    <property type="match status" value="1"/>
</dbReference>
<dbReference type="GO" id="GO:0000166">
    <property type="term" value="F:nucleotide binding"/>
    <property type="evidence" value="ECO:0007669"/>
    <property type="project" value="InterPro"/>
</dbReference>
<evidence type="ECO:0000313" key="3">
    <source>
        <dbReference type="EMBL" id="GEK60309.1"/>
    </source>
</evidence>
<gene>
    <name evidence="3" type="ORF">MHA01_32140</name>
</gene>
<dbReference type="Proteomes" id="UP000321051">
    <property type="component" value="Unassembled WGS sequence"/>
</dbReference>
<dbReference type="Pfam" id="PF21378">
    <property type="entry name" value="YceM-like_C"/>
    <property type="match status" value="1"/>
</dbReference>